<keyword evidence="2" id="KW-0542">Nucleomorph</keyword>
<feature type="transmembrane region" description="Helical" evidence="1">
    <location>
        <begin position="374"/>
        <end position="393"/>
    </location>
</feature>
<protein>
    <submittedName>
        <fullName evidence="2">Uncharacterized protein</fullName>
    </submittedName>
</protein>
<feature type="transmembrane region" description="Helical" evidence="1">
    <location>
        <begin position="337"/>
        <end position="359"/>
    </location>
</feature>
<reference evidence="2 3" key="1">
    <citation type="journal article" date="2012" name="Genome Biol. Evol.">
        <title>Nucleomorph genome sequence of the cryptophyte alga Chroomonas mesostigmatica CCMP1168 reveals lineage-specific gene loss and genome complexity.</title>
        <authorList>
            <person name="Moore C.E."/>
            <person name="Curtis B."/>
            <person name="Mills T."/>
            <person name="Tanifuji G."/>
            <person name="Archibald J.M."/>
        </authorList>
    </citation>
    <scope>NUCLEOTIDE SEQUENCE [LARGE SCALE GENOMIC DNA]</scope>
    <source>
        <strain evidence="2 3">CCMP1168</strain>
    </source>
</reference>
<evidence type="ECO:0000313" key="2">
    <source>
        <dbReference type="EMBL" id="AFP65651.1"/>
    </source>
</evidence>
<evidence type="ECO:0000313" key="3">
    <source>
        <dbReference type="Proteomes" id="UP000243348"/>
    </source>
</evidence>
<dbReference type="Proteomes" id="UP000243348">
    <property type="component" value="Nucleomorph 3"/>
</dbReference>
<organism evidence="2 3">
    <name type="scientific">Chroomonas mesostigmatica CCMP1168</name>
    <dbReference type="NCBI Taxonomy" id="1195612"/>
    <lineage>
        <taxon>Eukaryota</taxon>
        <taxon>Cryptophyceae</taxon>
        <taxon>Pyrenomonadales</taxon>
        <taxon>Chroomonadaceae</taxon>
        <taxon>Chroomonas</taxon>
    </lineage>
</organism>
<gene>
    <name evidence="2" type="ORF">CMESO_507</name>
</gene>
<keyword evidence="1" id="KW-1133">Transmembrane helix</keyword>
<dbReference type="EMBL" id="CP003682">
    <property type="protein sequence ID" value="AFP65651.1"/>
    <property type="molecule type" value="Genomic_DNA"/>
</dbReference>
<evidence type="ECO:0000256" key="1">
    <source>
        <dbReference type="SAM" id="Phobius"/>
    </source>
</evidence>
<geneLocation type="nucleomorph" evidence="2"/>
<name>J7G6H6_9CRYP</name>
<dbReference type="AlphaFoldDB" id="J7G6H6"/>
<feature type="transmembrane region" description="Helical" evidence="1">
    <location>
        <begin position="102"/>
        <end position="119"/>
    </location>
</feature>
<keyword evidence="1" id="KW-0812">Transmembrane</keyword>
<feature type="transmembrane region" description="Helical" evidence="1">
    <location>
        <begin position="23"/>
        <end position="43"/>
    </location>
</feature>
<keyword evidence="1" id="KW-0472">Membrane</keyword>
<accession>J7G6H6</accession>
<feature type="transmembrane region" description="Helical" evidence="1">
    <location>
        <begin position="139"/>
        <end position="160"/>
    </location>
</feature>
<proteinExistence type="predicted"/>
<feature type="transmembrane region" description="Helical" evidence="1">
    <location>
        <begin position="63"/>
        <end position="81"/>
    </location>
</feature>
<sequence length="416" mass="51441">MFIVHGNFYVRTFGKKRNEKKILLFYFQFLFFILGLLTPNFLFSKIHLVKLLINFDSKFGLERKWKSIVNLLIFLPCLLRNKKKNIRKKKMNYFFQNIFHNSYFFRKNIIFWKFLIISSKNLYKKMDFSNKFFFNTYRFFFFSLNTSKSCVFFCHFFFSLRHFQKRFRFKIINLLTANLCGEIFSKLNTINYTTKTPVSLNIFFQVLFRQKQIKKSNERWWEKNIFKVSDFYYYFLRNQTKINREQILNLSFILFLINFEKNRKNTKNSIFIVLILKSFLNDKKFLQKSTKNFYQFMKHSYSFVEKSFLFDLNLLKNSNANKEKFLMNFISKKNKNFFAFFLIKMMLIFFPPASIFFWLEFSKKLKIEALFDDFFFFPIKIFLAIVRIFRYFLFPDKIKNEIFNFFEKFFVLFLFD</sequence>